<organism evidence="1 2">
    <name type="scientific">Nocardia stercoris</name>
    <dbReference type="NCBI Taxonomy" id="2483361"/>
    <lineage>
        <taxon>Bacteria</taxon>
        <taxon>Bacillati</taxon>
        <taxon>Actinomycetota</taxon>
        <taxon>Actinomycetes</taxon>
        <taxon>Mycobacteriales</taxon>
        <taxon>Nocardiaceae</taxon>
        <taxon>Nocardia</taxon>
    </lineage>
</organism>
<keyword evidence="2" id="KW-1185">Reference proteome</keyword>
<dbReference type="NCBIfam" id="NF033634">
    <property type="entry name" value="SLATT_1"/>
    <property type="match status" value="1"/>
</dbReference>
<comment type="caution">
    <text evidence="1">The sequence shown here is derived from an EMBL/GenBank/DDBJ whole genome shotgun (WGS) entry which is preliminary data.</text>
</comment>
<dbReference type="AlphaFoldDB" id="A0A3M2L7D9"/>
<proteinExistence type="predicted"/>
<dbReference type="Proteomes" id="UP000279275">
    <property type="component" value="Unassembled WGS sequence"/>
</dbReference>
<sequence>MPQAPTCRAAVPLSRPCPRWQPRACLSQLGTRGVRVGPRVAHGNGTIRYLLPLQSVSVNDRFPGGRGGGCFVTDRTVTDPADPVWKRLNDQIAWFSRSSRQAQRAYKSVKTVQVVVGAVVTVLAALSAPAPVTASVSALVVIAEGVQQVFQWHTNWLTYRSTAEALKHEKFLYLAESDPYAGTDRRQLLARRIENLLAQENVQWRSDTDSDKSTAGA</sequence>
<gene>
    <name evidence="1" type="ORF">EBN03_08690</name>
</gene>
<name>A0A3M2L7D9_9NOCA</name>
<dbReference type="Pfam" id="PF14015">
    <property type="entry name" value="DUF4231"/>
    <property type="match status" value="1"/>
</dbReference>
<accession>A0A3M2L7D9</accession>
<dbReference type="EMBL" id="RFFH01000003">
    <property type="protein sequence ID" value="RMI33254.1"/>
    <property type="molecule type" value="Genomic_DNA"/>
</dbReference>
<evidence type="ECO:0000313" key="2">
    <source>
        <dbReference type="Proteomes" id="UP000279275"/>
    </source>
</evidence>
<reference evidence="1 2" key="1">
    <citation type="submission" date="2018-10" db="EMBL/GenBank/DDBJ databases">
        <title>Isolation from cow dung.</title>
        <authorList>
            <person name="Ling L."/>
        </authorList>
    </citation>
    <scope>NUCLEOTIDE SEQUENCE [LARGE SCALE GENOMIC DNA]</scope>
    <source>
        <strain evidence="1 2">NEAU-LL90</strain>
    </source>
</reference>
<protein>
    <submittedName>
        <fullName evidence="1">DUF4231 domain-containing protein</fullName>
    </submittedName>
</protein>
<dbReference type="InterPro" id="IPR025325">
    <property type="entry name" value="DUF4231"/>
</dbReference>
<evidence type="ECO:0000313" key="1">
    <source>
        <dbReference type="EMBL" id="RMI33254.1"/>
    </source>
</evidence>